<dbReference type="Proteomes" id="UP001428290">
    <property type="component" value="Unassembled WGS sequence"/>
</dbReference>
<dbReference type="RefSeq" id="WP_345721818.1">
    <property type="nucleotide sequence ID" value="NZ_BAABRU010000006.1"/>
</dbReference>
<proteinExistence type="predicted"/>
<dbReference type="PROSITE" id="PS51257">
    <property type="entry name" value="PROKAR_LIPOPROTEIN"/>
    <property type="match status" value="1"/>
</dbReference>
<comment type="caution">
    <text evidence="1">The sequence shown here is derived from an EMBL/GenBank/DDBJ whole genome shotgun (WGS) entry which is preliminary data.</text>
</comment>
<keyword evidence="2" id="KW-1185">Reference proteome</keyword>
<sequence length="527" mass="58629">MLAWAKRISFGWLLLVGLSGCGNTLPSESIANRSAGQPVEIATEQTQSTLVPTLTEVETTEAKVEPTITEAIEEPTITPEIQPVHGYNGSREPCEANYERIPLEPTAEQAVQAAFAQTQFSGRAEVYGRADWQTCSDAIAWIMYDLEVEVAAETDQATLLQYAQTLQTLMHDLQNQPTLQYPILGASIYWRFGEDSCSWDYQYVTTINPDGNAWYLSRASSTKEASDPVCELAEAPAPSNYCFPARYPESLSEAELAPLQTALDQTQIVGYAAGYWLRTGTSCNYQSARLGYHFFIDRPADDTMQTYEAIAHQLQAIIADSRQDPSLDYPAHMLVITWRGIKGGCSWGYDYAENAQGQVWYPRLSPYFGSDYARSVCAHQELVESTIPRPTNSPLFTCTGSINFGTSAVPRYAEDQVSQALQQAGIEASVNIRGNSEGNGCHYGNINISYSITLDRPTNADQAQLEQQVATIQGILDQQQFEISVSGLSITWQMGELECAWLYTYTWQDGDFGWEFKQVWPYPCPQE</sequence>
<accession>A0ABP9X1L8</accession>
<evidence type="ECO:0000313" key="1">
    <source>
        <dbReference type="EMBL" id="GAA5528206.1"/>
    </source>
</evidence>
<organism evidence="1 2">
    <name type="scientific">Herpetosiphon gulosus</name>
    <dbReference type="NCBI Taxonomy" id="1973496"/>
    <lineage>
        <taxon>Bacteria</taxon>
        <taxon>Bacillati</taxon>
        <taxon>Chloroflexota</taxon>
        <taxon>Chloroflexia</taxon>
        <taxon>Herpetosiphonales</taxon>
        <taxon>Herpetosiphonaceae</taxon>
        <taxon>Herpetosiphon</taxon>
    </lineage>
</organism>
<evidence type="ECO:0008006" key="3">
    <source>
        <dbReference type="Google" id="ProtNLM"/>
    </source>
</evidence>
<name>A0ABP9X1L8_9CHLR</name>
<evidence type="ECO:0000313" key="2">
    <source>
        <dbReference type="Proteomes" id="UP001428290"/>
    </source>
</evidence>
<reference evidence="1 2" key="1">
    <citation type="submission" date="2024-02" db="EMBL/GenBank/DDBJ databases">
        <title>Herpetosiphon gulosus NBRC 112829.</title>
        <authorList>
            <person name="Ichikawa N."/>
            <person name="Katano-Makiyama Y."/>
            <person name="Hidaka K."/>
        </authorList>
    </citation>
    <scope>NUCLEOTIDE SEQUENCE [LARGE SCALE GENOMIC DNA]</scope>
    <source>
        <strain evidence="1 2">NBRC 112829</strain>
    </source>
</reference>
<dbReference type="EMBL" id="BAABRU010000006">
    <property type="protein sequence ID" value="GAA5528206.1"/>
    <property type="molecule type" value="Genomic_DNA"/>
</dbReference>
<gene>
    <name evidence="1" type="ORF">Hgul01_02003</name>
</gene>
<protein>
    <recommendedName>
        <fullName evidence="3">Lipoprotein</fullName>
    </recommendedName>
</protein>